<organism evidence="6 7">
    <name type="scientific">Planosporangium mesophilum</name>
    <dbReference type="NCBI Taxonomy" id="689768"/>
    <lineage>
        <taxon>Bacteria</taxon>
        <taxon>Bacillati</taxon>
        <taxon>Actinomycetota</taxon>
        <taxon>Actinomycetes</taxon>
        <taxon>Micromonosporales</taxon>
        <taxon>Micromonosporaceae</taxon>
        <taxon>Planosporangium</taxon>
    </lineage>
</organism>
<dbReference type="GO" id="GO:0000155">
    <property type="term" value="F:phosphorelay sensor kinase activity"/>
    <property type="evidence" value="ECO:0007669"/>
    <property type="project" value="InterPro"/>
</dbReference>
<dbReference type="Gene3D" id="1.20.5.1930">
    <property type="match status" value="1"/>
</dbReference>
<dbReference type="InterPro" id="IPR011712">
    <property type="entry name" value="Sig_transdc_His_kin_sub3_dim/P"/>
</dbReference>
<name>A0A8J3T7U4_9ACTN</name>
<dbReference type="GO" id="GO:0016020">
    <property type="term" value="C:membrane"/>
    <property type="evidence" value="ECO:0007669"/>
    <property type="project" value="InterPro"/>
</dbReference>
<dbReference type="InterPro" id="IPR003594">
    <property type="entry name" value="HATPase_dom"/>
</dbReference>
<feature type="domain" description="GAF" evidence="5">
    <location>
        <begin position="91"/>
        <end position="238"/>
    </location>
</feature>
<dbReference type="SUPFAM" id="SSF55781">
    <property type="entry name" value="GAF domain-like"/>
    <property type="match status" value="2"/>
</dbReference>
<evidence type="ECO:0000259" key="5">
    <source>
        <dbReference type="SMART" id="SM00065"/>
    </source>
</evidence>
<keyword evidence="1" id="KW-0808">Transferase</keyword>
<dbReference type="SUPFAM" id="SSF55874">
    <property type="entry name" value="ATPase domain of HSP90 chaperone/DNA topoisomerase II/histidine kinase"/>
    <property type="match status" value="1"/>
</dbReference>
<dbReference type="InterPro" id="IPR003018">
    <property type="entry name" value="GAF"/>
</dbReference>
<dbReference type="Gene3D" id="3.30.450.40">
    <property type="match status" value="2"/>
</dbReference>
<accession>A0A8J3T7U4</accession>
<dbReference type="Pfam" id="PF13185">
    <property type="entry name" value="GAF_2"/>
    <property type="match status" value="1"/>
</dbReference>
<evidence type="ECO:0000256" key="2">
    <source>
        <dbReference type="ARBA" id="ARBA00022777"/>
    </source>
</evidence>
<dbReference type="AlphaFoldDB" id="A0A8J3T7U4"/>
<feature type="region of interest" description="Disordered" evidence="4">
    <location>
        <begin position="1"/>
        <end position="27"/>
    </location>
</feature>
<dbReference type="Gene3D" id="3.30.565.10">
    <property type="entry name" value="Histidine kinase-like ATPase, C-terminal domain"/>
    <property type="match status" value="1"/>
</dbReference>
<dbReference type="GO" id="GO:0046983">
    <property type="term" value="F:protein dimerization activity"/>
    <property type="evidence" value="ECO:0007669"/>
    <property type="project" value="InterPro"/>
</dbReference>
<dbReference type="Pfam" id="PF07730">
    <property type="entry name" value="HisKA_3"/>
    <property type="match status" value="1"/>
</dbReference>
<evidence type="ECO:0000256" key="1">
    <source>
        <dbReference type="ARBA" id="ARBA00022679"/>
    </source>
</evidence>
<keyword evidence="7" id="KW-1185">Reference proteome</keyword>
<dbReference type="Pfam" id="PF01590">
    <property type="entry name" value="GAF"/>
    <property type="match status" value="1"/>
</dbReference>
<dbReference type="Proteomes" id="UP000599074">
    <property type="component" value="Unassembled WGS sequence"/>
</dbReference>
<dbReference type="EMBL" id="BOON01000007">
    <property type="protein sequence ID" value="GII21444.1"/>
    <property type="molecule type" value="Genomic_DNA"/>
</dbReference>
<dbReference type="PANTHER" id="PTHR24421">
    <property type="entry name" value="NITRATE/NITRITE SENSOR PROTEIN NARX-RELATED"/>
    <property type="match status" value="1"/>
</dbReference>
<dbReference type="PANTHER" id="PTHR24421:SF56">
    <property type="entry name" value="OXYGEN SENSOR HISTIDINE KINASE RESPONSE REGULATOR DOST"/>
    <property type="match status" value="1"/>
</dbReference>
<dbReference type="InterPro" id="IPR050482">
    <property type="entry name" value="Sensor_HK_TwoCompSys"/>
</dbReference>
<dbReference type="InterPro" id="IPR036890">
    <property type="entry name" value="HATPase_C_sf"/>
</dbReference>
<evidence type="ECO:0000313" key="7">
    <source>
        <dbReference type="Proteomes" id="UP000599074"/>
    </source>
</evidence>
<keyword evidence="2 6" id="KW-0418">Kinase</keyword>
<reference evidence="6" key="1">
    <citation type="submission" date="2021-01" db="EMBL/GenBank/DDBJ databases">
        <title>Whole genome shotgun sequence of Planosporangium mesophilum NBRC 109066.</title>
        <authorList>
            <person name="Komaki H."/>
            <person name="Tamura T."/>
        </authorList>
    </citation>
    <scope>NUCLEOTIDE SEQUENCE</scope>
    <source>
        <strain evidence="6">NBRC 109066</strain>
    </source>
</reference>
<proteinExistence type="predicted"/>
<feature type="compositionally biased region" description="Low complexity" evidence="4">
    <location>
        <begin position="1"/>
        <end position="13"/>
    </location>
</feature>
<protein>
    <submittedName>
        <fullName evidence="6">Histidine kinase</fullName>
    </submittedName>
</protein>
<dbReference type="Pfam" id="PF02518">
    <property type="entry name" value="HATPase_c"/>
    <property type="match status" value="1"/>
</dbReference>
<sequence>MPRTAGGTAAGSAPAPPVTGGGYDAGMATEPESLAAAPGWQGPSLPLSPLSRVRLDELLHELLNRVGEVAASRERLRALLDAAVGIGTDLDLRSTLERIVIAACRLADAEYGAIGVIGPDRTLADFITHGISDEDRRRIGALPRGHGVLGLLIEDPRPIRLTDIAAHPRAYGFPDHHPMMRSFLGVPVRIREQVFGNLYLAEKRGGGQFTDDDEELMTALSVAAGAAIENARLYAQMRRRQRWLEAAGEITSVLLGEVNRTQALQLVASRAREVAEADITLVMIYDEATDALTVEVAAGNAPPDLIGATVCGSRSEFGTVLADRHIAVVEDLGKATDWSVPLATGTALLVPLAAAGETLGALAVAYRRGSVAFAEDPDIALVETFAGQAALALERSRAQDEREMLAVLGDRERIARDLHDVVIQRLFAAGMQLQGAARYATPPEVGSRIEAVVDDLDTTIRDIRGTIFELRTGDAGDLRHQIRALADEARCALGFRPHLSLGGPLDSAVPEPVRPALLAVLREALSNVARHARAGAVEVNVVVDGGRLATTVVDDGVGLGEVDHHSGLDNMRRRAEELGGTFEIGPARPYGTALTWAVPV</sequence>
<gene>
    <name evidence="6" type="ORF">Pme01_10410</name>
</gene>
<comment type="caution">
    <text evidence="6">The sequence shown here is derived from an EMBL/GenBank/DDBJ whole genome shotgun (WGS) entry which is preliminary data.</text>
</comment>
<evidence type="ECO:0000313" key="6">
    <source>
        <dbReference type="EMBL" id="GII21444.1"/>
    </source>
</evidence>
<keyword evidence="3" id="KW-0902">Two-component regulatory system</keyword>
<dbReference type="CDD" id="cd16917">
    <property type="entry name" value="HATPase_UhpB-NarQ-NarX-like"/>
    <property type="match status" value="1"/>
</dbReference>
<feature type="domain" description="GAF" evidence="5">
    <location>
        <begin position="259"/>
        <end position="403"/>
    </location>
</feature>
<evidence type="ECO:0000256" key="3">
    <source>
        <dbReference type="ARBA" id="ARBA00023012"/>
    </source>
</evidence>
<evidence type="ECO:0000256" key="4">
    <source>
        <dbReference type="SAM" id="MobiDB-lite"/>
    </source>
</evidence>
<dbReference type="SMART" id="SM00065">
    <property type="entry name" value="GAF"/>
    <property type="match status" value="2"/>
</dbReference>
<dbReference type="InterPro" id="IPR029016">
    <property type="entry name" value="GAF-like_dom_sf"/>
</dbReference>